<organism evidence="1">
    <name type="scientific">mine drainage metagenome</name>
    <dbReference type="NCBI Taxonomy" id="410659"/>
    <lineage>
        <taxon>unclassified sequences</taxon>
        <taxon>metagenomes</taxon>
        <taxon>ecological metagenomes</taxon>
    </lineage>
</organism>
<protein>
    <submittedName>
        <fullName evidence="1">UDP-forming alpha,alpha-trehalose-phosphate synthase</fullName>
    </submittedName>
</protein>
<dbReference type="AlphaFoldDB" id="T1BV50"/>
<name>T1BV50_9ZZZZ</name>
<dbReference type="InterPro" id="IPR001830">
    <property type="entry name" value="Glyco_trans_20"/>
</dbReference>
<dbReference type="GO" id="GO:0004805">
    <property type="term" value="F:trehalose-phosphatase activity"/>
    <property type="evidence" value="ECO:0007669"/>
    <property type="project" value="TreeGrafter"/>
</dbReference>
<dbReference type="GO" id="GO:0005992">
    <property type="term" value="P:trehalose biosynthetic process"/>
    <property type="evidence" value="ECO:0007669"/>
    <property type="project" value="InterPro"/>
</dbReference>
<comment type="caution">
    <text evidence="1">The sequence shown here is derived from an EMBL/GenBank/DDBJ whole genome shotgun (WGS) entry which is preliminary data.</text>
</comment>
<dbReference type="Pfam" id="PF00982">
    <property type="entry name" value="Glyco_transf_20"/>
    <property type="match status" value="1"/>
</dbReference>
<dbReference type="PANTHER" id="PTHR10788">
    <property type="entry name" value="TREHALOSE-6-PHOSPHATE SYNTHASE"/>
    <property type="match status" value="1"/>
</dbReference>
<sequence length="198" mass="22398">MLGSATAIKNRAVAIPLGIDDKYYGAKNVNDSRRRHNSQRKTIFSIDRLDYTKGLKNRVLAIESLLSTHPELKHKFNYVMLVTPSRTTVSDYIMMKRELEMNIGRVNGKFGDLEWTPIVYMYRKVTDIVLKHHYRFSEIAFITPLIDGLNLVAKEFAAASDDGILILSKFAGASTDLRSAIIVNPYDVKEMAESLLSP</sequence>
<dbReference type="EMBL" id="AUZZ01003424">
    <property type="protein sequence ID" value="EQD57039.1"/>
    <property type="molecule type" value="Genomic_DNA"/>
</dbReference>
<dbReference type="GO" id="GO:0005829">
    <property type="term" value="C:cytosol"/>
    <property type="evidence" value="ECO:0007669"/>
    <property type="project" value="TreeGrafter"/>
</dbReference>
<dbReference type="SUPFAM" id="SSF53756">
    <property type="entry name" value="UDP-Glycosyltransferase/glycogen phosphorylase"/>
    <property type="match status" value="1"/>
</dbReference>
<gene>
    <name evidence="1" type="ORF">B2A_05003</name>
</gene>
<evidence type="ECO:0000313" key="1">
    <source>
        <dbReference type="EMBL" id="EQD57039.1"/>
    </source>
</evidence>
<accession>T1BV50</accession>
<proteinExistence type="predicted"/>
<reference evidence="1" key="1">
    <citation type="submission" date="2013-08" db="EMBL/GenBank/DDBJ databases">
        <authorList>
            <person name="Mendez C."/>
            <person name="Richter M."/>
            <person name="Ferrer M."/>
            <person name="Sanchez J."/>
        </authorList>
    </citation>
    <scope>NUCLEOTIDE SEQUENCE</scope>
</reference>
<dbReference type="Gene3D" id="3.40.50.2000">
    <property type="entry name" value="Glycogen Phosphorylase B"/>
    <property type="match status" value="1"/>
</dbReference>
<dbReference type="PANTHER" id="PTHR10788:SF106">
    <property type="entry name" value="BCDNA.GH08860"/>
    <property type="match status" value="1"/>
</dbReference>
<dbReference type="GO" id="GO:0003825">
    <property type="term" value="F:alpha,alpha-trehalose-phosphate synthase (UDP-forming) activity"/>
    <property type="evidence" value="ECO:0007669"/>
    <property type="project" value="TreeGrafter"/>
</dbReference>
<reference evidence="1" key="2">
    <citation type="journal article" date="2014" name="ISME J.">
        <title>Microbial stratification in low pH oxic and suboxic macroscopic growths along an acid mine drainage.</title>
        <authorList>
            <person name="Mendez-Garcia C."/>
            <person name="Mesa V."/>
            <person name="Sprenger R.R."/>
            <person name="Richter M."/>
            <person name="Diez M.S."/>
            <person name="Solano J."/>
            <person name="Bargiela R."/>
            <person name="Golyshina O.V."/>
            <person name="Manteca A."/>
            <person name="Ramos J.L."/>
            <person name="Gallego J.R."/>
            <person name="Llorente I."/>
            <person name="Martins Dos Santos V.A."/>
            <person name="Jensen O.N."/>
            <person name="Pelaez A.I."/>
            <person name="Sanchez J."/>
            <person name="Ferrer M."/>
        </authorList>
    </citation>
    <scope>NUCLEOTIDE SEQUENCE</scope>
</reference>